<sequence>MTPFKKRIKSHLKVKEITFEREKKQQNPKPLGHTRFKISMKNRNPWGTLALK</sequence>
<dbReference type="AlphaFoldDB" id="X1G6E1"/>
<organism evidence="2">
    <name type="scientific">marine sediment metagenome</name>
    <dbReference type="NCBI Taxonomy" id="412755"/>
    <lineage>
        <taxon>unclassified sequences</taxon>
        <taxon>metagenomes</taxon>
        <taxon>ecological metagenomes</taxon>
    </lineage>
</organism>
<gene>
    <name evidence="2" type="ORF">S03H2_10131</name>
</gene>
<evidence type="ECO:0000256" key="1">
    <source>
        <dbReference type="SAM" id="MobiDB-lite"/>
    </source>
</evidence>
<feature type="region of interest" description="Disordered" evidence="1">
    <location>
        <begin position="22"/>
        <end position="52"/>
    </location>
</feature>
<comment type="caution">
    <text evidence="2">The sequence shown here is derived from an EMBL/GenBank/DDBJ whole genome shotgun (WGS) entry which is preliminary data.</text>
</comment>
<name>X1G6E1_9ZZZZ</name>
<evidence type="ECO:0000313" key="2">
    <source>
        <dbReference type="EMBL" id="GAH28558.1"/>
    </source>
</evidence>
<accession>X1G6E1</accession>
<dbReference type="EMBL" id="BARU01005233">
    <property type="protein sequence ID" value="GAH28558.1"/>
    <property type="molecule type" value="Genomic_DNA"/>
</dbReference>
<proteinExistence type="predicted"/>
<reference evidence="2" key="1">
    <citation type="journal article" date="2014" name="Front. Microbiol.">
        <title>High frequency of phylogenetically diverse reductive dehalogenase-homologous genes in deep subseafloor sedimentary metagenomes.</title>
        <authorList>
            <person name="Kawai M."/>
            <person name="Futagami T."/>
            <person name="Toyoda A."/>
            <person name="Takaki Y."/>
            <person name="Nishi S."/>
            <person name="Hori S."/>
            <person name="Arai W."/>
            <person name="Tsubouchi T."/>
            <person name="Morono Y."/>
            <person name="Uchiyama I."/>
            <person name="Ito T."/>
            <person name="Fujiyama A."/>
            <person name="Inagaki F."/>
            <person name="Takami H."/>
        </authorList>
    </citation>
    <scope>NUCLEOTIDE SEQUENCE</scope>
    <source>
        <strain evidence="2">Expedition CK06-06</strain>
    </source>
</reference>
<protein>
    <submittedName>
        <fullName evidence="2">Uncharacterized protein</fullName>
    </submittedName>
</protein>